<evidence type="ECO:0000313" key="2">
    <source>
        <dbReference type="EMBL" id="TNV11830.1"/>
    </source>
</evidence>
<dbReference type="GO" id="GO:0003700">
    <property type="term" value="F:DNA-binding transcription factor activity"/>
    <property type="evidence" value="ECO:0007669"/>
    <property type="project" value="InterPro"/>
</dbReference>
<dbReference type="InterPro" id="IPR036390">
    <property type="entry name" value="WH_DNA-bd_sf"/>
</dbReference>
<evidence type="ECO:0000259" key="1">
    <source>
        <dbReference type="PROSITE" id="PS50995"/>
    </source>
</evidence>
<dbReference type="PRINTS" id="PR00598">
    <property type="entry name" value="HTHMARR"/>
</dbReference>
<name>A0A5C5CKL6_9HYPH</name>
<dbReference type="PANTHER" id="PTHR33164">
    <property type="entry name" value="TRANSCRIPTIONAL REGULATOR, MARR FAMILY"/>
    <property type="match status" value="1"/>
</dbReference>
<dbReference type="SUPFAM" id="SSF46785">
    <property type="entry name" value="Winged helix' DNA-binding domain"/>
    <property type="match status" value="1"/>
</dbReference>
<organism evidence="2 3">
    <name type="scientific">Brucella pecoris</name>
    <dbReference type="NCBI Taxonomy" id="867683"/>
    <lineage>
        <taxon>Bacteria</taxon>
        <taxon>Pseudomonadati</taxon>
        <taxon>Pseudomonadota</taxon>
        <taxon>Alphaproteobacteria</taxon>
        <taxon>Hyphomicrobiales</taxon>
        <taxon>Brucellaceae</taxon>
        <taxon>Brucella/Ochrobactrum group</taxon>
        <taxon>Brucella</taxon>
    </lineage>
</organism>
<dbReference type="OrthoDB" id="2287011at2"/>
<dbReference type="InterPro" id="IPR036388">
    <property type="entry name" value="WH-like_DNA-bd_sf"/>
</dbReference>
<feature type="domain" description="HTH marR-type" evidence="1">
    <location>
        <begin position="17"/>
        <end position="150"/>
    </location>
</feature>
<evidence type="ECO:0000313" key="3">
    <source>
        <dbReference type="Proteomes" id="UP000313390"/>
    </source>
</evidence>
<accession>A0A5C5CKL6</accession>
<dbReference type="SMART" id="SM00347">
    <property type="entry name" value="HTH_MARR"/>
    <property type="match status" value="1"/>
</dbReference>
<dbReference type="PANTHER" id="PTHR33164:SF105">
    <property type="entry name" value="TRANSCRIPTIONAL REPRESSOR PROTEIN-RELATED"/>
    <property type="match status" value="1"/>
</dbReference>
<protein>
    <submittedName>
        <fullName evidence="2">MarR family transcriptional regulator</fullName>
    </submittedName>
</protein>
<proteinExistence type="predicted"/>
<dbReference type="Proteomes" id="UP000313390">
    <property type="component" value="Unassembled WGS sequence"/>
</dbReference>
<dbReference type="Gene3D" id="1.10.10.10">
    <property type="entry name" value="Winged helix-like DNA-binding domain superfamily/Winged helix DNA-binding domain"/>
    <property type="match status" value="1"/>
</dbReference>
<dbReference type="EMBL" id="VEWK01000006">
    <property type="protein sequence ID" value="TNV11830.1"/>
    <property type="molecule type" value="Genomic_DNA"/>
</dbReference>
<dbReference type="PROSITE" id="PS50995">
    <property type="entry name" value="HTH_MARR_2"/>
    <property type="match status" value="1"/>
</dbReference>
<comment type="caution">
    <text evidence="2">The sequence shown here is derived from an EMBL/GenBank/DDBJ whole genome shotgun (WGS) entry which is preliminary data.</text>
</comment>
<dbReference type="InterPro" id="IPR000835">
    <property type="entry name" value="HTH_MarR-typ"/>
</dbReference>
<dbReference type="GO" id="GO:0006950">
    <property type="term" value="P:response to stress"/>
    <property type="evidence" value="ECO:0007669"/>
    <property type="project" value="TreeGrafter"/>
</dbReference>
<dbReference type="AlphaFoldDB" id="A0A5C5CKL6"/>
<dbReference type="InterPro" id="IPR039422">
    <property type="entry name" value="MarR/SlyA-like"/>
</dbReference>
<gene>
    <name evidence="2" type="ORF">FIB18_13570</name>
</gene>
<dbReference type="Pfam" id="PF01047">
    <property type="entry name" value="MarR"/>
    <property type="match status" value="1"/>
</dbReference>
<sequence>MSNSLDVPFETTLLVRDTCLCLHVQRAARALARRFDDALRPFGLTNGQFSLMMSLNRPTPPPMKPVAELLAMDQTTLTAALKPLQRQGWVEIVVNPNDRRERLLQLTPEGRAALAAAVPIWKSTHAEIENRLASGNGDEVRRDLLVLSSV</sequence>
<reference evidence="2 3" key="1">
    <citation type="journal article" date="2011" name="Int. J. Syst. Evol. Microbiol.">
        <title>Ochrobactrum pecoris sp. nov., isolated from farm animals.</title>
        <authorList>
            <person name="Kampfer P."/>
            <person name="Huber B."/>
            <person name="Busse H.J."/>
            <person name="Scholz H.C."/>
            <person name="Tomaso H."/>
            <person name="Hotzel H."/>
            <person name="Melzer F."/>
        </authorList>
    </citation>
    <scope>NUCLEOTIDE SEQUENCE [LARGE SCALE GENOMIC DNA]</scope>
    <source>
        <strain evidence="2 3">08RB2639</strain>
    </source>
</reference>
<dbReference type="RefSeq" id="WP_140021220.1">
    <property type="nucleotide sequence ID" value="NZ_JACIEX010000001.1"/>
</dbReference>